<evidence type="ECO:0000256" key="5">
    <source>
        <dbReference type="ARBA" id="ARBA00022777"/>
    </source>
</evidence>
<name>A0A8H7HAR6_9AGAM</name>
<feature type="domain" description="C2" evidence="9">
    <location>
        <begin position="292"/>
        <end position="467"/>
    </location>
</feature>
<dbReference type="SMART" id="SM00133">
    <property type="entry name" value="S_TK_X"/>
    <property type="match status" value="1"/>
</dbReference>
<dbReference type="PROSITE" id="PS50011">
    <property type="entry name" value="PROTEIN_KINASE_DOM"/>
    <property type="match status" value="1"/>
</dbReference>
<feature type="compositionally biased region" description="Low complexity" evidence="8">
    <location>
        <begin position="1176"/>
        <end position="1192"/>
    </location>
</feature>
<evidence type="ECO:0000313" key="14">
    <source>
        <dbReference type="Proteomes" id="UP000650582"/>
    </source>
</evidence>
<feature type="region of interest" description="Disordered" evidence="8">
    <location>
        <begin position="1102"/>
        <end position="1193"/>
    </location>
</feature>
<dbReference type="SUPFAM" id="SSF49562">
    <property type="entry name" value="C2 domain (Calcium/lipid-binding domain, CaLB)"/>
    <property type="match status" value="1"/>
</dbReference>
<keyword evidence="6 7" id="KW-0067">ATP-binding</keyword>
<reference evidence="13" key="1">
    <citation type="submission" date="2020-09" db="EMBL/GenBank/DDBJ databases">
        <title>Comparative genome analyses of four rice-infecting Rhizoctonia solani isolates reveal extensive enrichment of homogalacturonan modification genes.</title>
        <authorList>
            <person name="Lee D.-Y."/>
            <person name="Jeon J."/>
            <person name="Kim K.-T."/>
            <person name="Cheong K."/>
            <person name="Song H."/>
            <person name="Choi G."/>
            <person name="Ko J."/>
            <person name="Opiyo S.O."/>
            <person name="Zuo S."/>
            <person name="Madhav S."/>
            <person name="Lee Y.-H."/>
            <person name="Wang G.-L."/>
        </authorList>
    </citation>
    <scope>NUCLEOTIDE SEQUENCE</scope>
    <source>
        <strain evidence="13">AG1-IA YN-7</strain>
    </source>
</reference>
<keyword evidence="5 13" id="KW-0418">Kinase</keyword>
<dbReference type="InterPro" id="IPR012337">
    <property type="entry name" value="RNaseH-like_sf"/>
</dbReference>
<dbReference type="Pfam" id="PF00433">
    <property type="entry name" value="Pkinase_C"/>
    <property type="match status" value="1"/>
</dbReference>
<dbReference type="PROSITE" id="PS51285">
    <property type="entry name" value="AGC_KINASE_CTER"/>
    <property type="match status" value="1"/>
</dbReference>
<dbReference type="Gene3D" id="3.30.420.10">
    <property type="entry name" value="Ribonuclease H-like superfamily/Ribonuclease H"/>
    <property type="match status" value="1"/>
</dbReference>
<feature type="compositionally biased region" description="Polar residues" evidence="8">
    <location>
        <begin position="1406"/>
        <end position="1421"/>
    </location>
</feature>
<feature type="compositionally biased region" description="Basic and acidic residues" evidence="8">
    <location>
        <begin position="1422"/>
        <end position="1437"/>
    </location>
</feature>
<feature type="compositionally biased region" description="Low complexity" evidence="8">
    <location>
        <begin position="1064"/>
        <end position="1074"/>
    </location>
</feature>
<dbReference type="InterPro" id="IPR017441">
    <property type="entry name" value="Protein_kinase_ATP_BS"/>
</dbReference>
<dbReference type="CDD" id="cd11651">
    <property type="entry name" value="YPK1_N_like"/>
    <property type="match status" value="1"/>
</dbReference>
<dbReference type="GO" id="GO:0004674">
    <property type="term" value="F:protein serine/threonine kinase activity"/>
    <property type="evidence" value="ECO:0007669"/>
    <property type="project" value="UniProtKB-KW"/>
</dbReference>
<dbReference type="InterPro" id="IPR036397">
    <property type="entry name" value="RNaseH_sf"/>
</dbReference>
<sequence>MTSTLSSDAFVFERNAETGKIRINVPARYYLVPGVCFTTGLILGLTRGARQASLRFLAENAHRRPTTVQGWYFYKKTKNYRVMWGALKGGGAVGLKMAGFGALWVGLEQGSVVLGDKIGGRTGEWIAQGREMVAGVGSAGLVLAGYRLPRPVWGQVVGLGMLGGGVIVLLGVPEQGISHIDRIHLIGSHMLKLWPSGPSAADGQLTPRASDRKSPNPFEASLTNLNPTPMASTAPRTPTVMHHLLKTQDNNHDTTPLATPSLGLPAAAPTTQLSLNPPEFKLKSAPPLRRNHSHTPSIKEKDAQAAGASSRGQLHVKLIAARGLNVSSARARPYVVVQFEQSEFVSRDPIAESDAPVRGVPAVLSRVNSAVNVTAAAAAAAAAGSGLARVLAANTSASSVASGSSNGLGTMSTHNPVWKHEVAFDVTQENTTITFTVYDRQEEDEAFLGMLEMKPVLKHEHTVDQWIKLRPRESEPVTGEIRVQITYEQFQTRRALTPRDFEFLKLIGRGTFGRVFQVRKKDTKRIYAMKVLSKKEIVAKKEVAHTIGERKILQRSLESPFLVGLKFSFQTDTELYLVTDFKSGGELFWHLQRETRFSEERARFYIAELVLALEHLHKYDIVYRDLKPENILLDATGHVALCDFGLSKPDLPSGQLTNTFCGTTEYLAPEVLLDDHGYSKLVDFWSLGVLLFEMCCGWSPFYAEDTQQMYKNICFGKIRFPRGVIGEDGKQFVKGLLNRNPKHRLGAHRDAEELKEHPFFKNIDWVALAQKQVPPPFKPSVESDESTACFDPEFTSADLKETGVDALMDEDDPSDQWVASVGAHNGRPSFNGPNGGVKGMEITNKDAANKKAQRERGSPLTKSIQENFRGFTYSGESVVAAAAGVLGKDFDEDVEEEDEEEDGDDAGTDSEWEDESPAGRYSGAKRTKKGEDGFVDLVLAERLGTLRLAAAALFRIVRPKSASLTGAFLTNYRSARNFSSYYSLATPNRVMSDRHNGDYPGQVFFGVHKGKRQCIEPTYQSLMKNVQGYPDAVYKAFMNKAHADEFSKTGKVPRGAVPVQPGASSSSSSSSSSLSRTLSLSAPLAGPSSSLRSDSLKPNVVSMSASAKSGPSTSLVSGGSAGSSRQVTTAVAAAGSSSSSTNKSGSGSKPTATKSNGDKTASLIRGTPTPVGSNKSTSINTARNASTSASSSKGKIEVWTDGSCLSNGRENAAAAYAVYFGPDDPRNEAARAPGKQTNNVGEIYGVIRALEIVDEGAKHLVIYTDSKYTIESLGWLPGWKKRGGMNSSNKPAMNYSMIKYMDALMARRGDRVELVHVRGHQNDAGNNAADLMARAAATNPHVPPAKDWELECINLQKKPLVSVTGSPKITAVDSPLVKIEAQDDDSDYGYSDIELDGAEIDGVDSPLNQYLSDDTRATSFSNEEKPVTGKKRARDEPVQEVPDSDTERKTARKKAKEQPVKCPSCRHNFTVTLRK</sequence>
<dbReference type="EMBL" id="JACYCC010000036">
    <property type="protein sequence ID" value="KAF8681101.1"/>
    <property type="molecule type" value="Genomic_DNA"/>
</dbReference>
<dbReference type="PROSITE" id="PS00107">
    <property type="entry name" value="PROTEIN_KINASE_ATP"/>
    <property type="match status" value="1"/>
</dbReference>
<dbReference type="GO" id="GO:0003676">
    <property type="term" value="F:nucleic acid binding"/>
    <property type="evidence" value="ECO:0007669"/>
    <property type="project" value="InterPro"/>
</dbReference>
<dbReference type="PROSITE" id="PS50004">
    <property type="entry name" value="C2"/>
    <property type="match status" value="1"/>
</dbReference>
<dbReference type="SUPFAM" id="SSF56112">
    <property type="entry name" value="Protein kinase-like (PK-like)"/>
    <property type="match status" value="1"/>
</dbReference>
<dbReference type="PANTHER" id="PTHR24351">
    <property type="entry name" value="RIBOSOMAL PROTEIN S6 KINASE"/>
    <property type="match status" value="1"/>
</dbReference>
<evidence type="ECO:0000256" key="8">
    <source>
        <dbReference type="SAM" id="MobiDB-lite"/>
    </source>
</evidence>
<dbReference type="GO" id="GO:0004523">
    <property type="term" value="F:RNA-DNA hybrid ribonuclease activity"/>
    <property type="evidence" value="ECO:0007669"/>
    <property type="project" value="InterPro"/>
</dbReference>
<dbReference type="Proteomes" id="UP000650582">
    <property type="component" value="Unassembled WGS sequence"/>
</dbReference>
<protein>
    <submittedName>
        <fullName evidence="13">Protein kinase C terminal domain</fullName>
    </submittedName>
</protein>
<keyword evidence="1" id="KW-0723">Serine/threonine-protein kinase</keyword>
<dbReference type="InterPro" id="IPR011320">
    <property type="entry name" value="RNase_H1_N"/>
</dbReference>
<evidence type="ECO:0000313" key="13">
    <source>
        <dbReference type="EMBL" id="KAF8681101.1"/>
    </source>
</evidence>
<evidence type="ECO:0000259" key="9">
    <source>
        <dbReference type="PROSITE" id="PS50004"/>
    </source>
</evidence>
<evidence type="ECO:0000256" key="2">
    <source>
        <dbReference type="ARBA" id="ARBA00022553"/>
    </source>
</evidence>
<feature type="compositionally biased region" description="Polar residues" evidence="8">
    <location>
        <begin position="1150"/>
        <end position="1159"/>
    </location>
</feature>
<keyword evidence="3" id="KW-0808">Transferase</keyword>
<dbReference type="FunFam" id="1.10.510.10:FF:000008">
    <property type="entry name" value="Non-specific serine/threonine protein kinase"/>
    <property type="match status" value="1"/>
</dbReference>
<evidence type="ECO:0000256" key="3">
    <source>
        <dbReference type="ARBA" id="ARBA00022679"/>
    </source>
</evidence>
<evidence type="ECO:0000256" key="4">
    <source>
        <dbReference type="ARBA" id="ARBA00022741"/>
    </source>
</evidence>
<dbReference type="Gene3D" id="2.60.40.150">
    <property type="entry name" value="C2 domain"/>
    <property type="match status" value="1"/>
</dbReference>
<dbReference type="Pfam" id="PF00075">
    <property type="entry name" value="RNase_H"/>
    <property type="match status" value="1"/>
</dbReference>
<evidence type="ECO:0000259" key="12">
    <source>
        <dbReference type="PROSITE" id="PS51285"/>
    </source>
</evidence>
<feature type="compositionally biased region" description="Polar residues" evidence="8">
    <location>
        <begin position="221"/>
        <end position="235"/>
    </location>
</feature>
<evidence type="ECO:0000256" key="1">
    <source>
        <dbReference type="ARBA" id="ARBA00022527"/>
    </source>
</evidence>
<dbReference type="InterPro" id="IPR008271">
    <property type="entry name" value="Ser/Thr_kinase_AS"/>
</dbReference>
<feature type="region of interest" description="Disordered" evidence="8">
    <location>
        <begin position="889"/>
        <end position="926"/>
    </location>
</feature>
<dbReference type="SMART" id="SM00239">
    <property type="entry name" value="C2"/>
    <property type="match status" value="1"/>
</dbReference>
<dbReference type="FunFam" id="3.30.200.20:FF:000116">
    <property type="entry name" value="Non-specific serine/threonine protein kinase"/>
    <property type="match status" value="1"/>
</dbReference>
<dbReference type="CDD" id="cd09280">
    <property type="entry name" value="RNase_HI_eukaryote_like"/>
    <property type="match status" value="1"/>
</dbReference>
<feature type="domain" description="Protein kinase" evidence="10">
    <location>
        <begin position="501"/>
        <end position="760"/>
    </location>
</feature>
<dbReference type="InterPro" id="IPR000961">
    <property type="entry name" value="AGC-kinase_C"/>
</dbReference>
<dbReference type="InterPro" id="IPR035892">
    <property type="entry name" value="C2_domain_sf"/>
</dbReference>
<dbReference type="InterPro" id="IPR000719">
    <property type="entry name" value="Prot_kinase_dom"/>
</dbReference>
<feature type="compositionally biased region" description="Polar residues" evidence="8">
    <location>
        <begin position="1102"/>
        <end position="1126"/>
    </location>
</feature>
<dbReference type="PROSITE" id="PS00108">
    <property type="entry name" value="PROTEIN_KINASE_ST"/>
    <property type="match status" value="1"/>
</dbReference>
<dbReference type="Pfam" id="PF01693">
    <property type="entry name" value="Cauli_VI"/>
    <property type="match status" value="1"/>
</dbReference>
<dbReference type="InterPro" id="IPR002156">
    <property type="entry name" value="RNaseH_domain"/>
</dbReference>
<feature type="region of interest" description="Disordered" evidence="8">
    <location>
        <begin position="1401"/>
        <end position="1461"/>
    </location>
</feature>
<organism evidence="13 14">
    <name type="scientific">Rhizoctonia solani</name>
    <dbReference type="NCBI Taxonomy" id="456999"/>
    <lineage>
        <taxon>Eukaryota</taxon>
        <taxon>Fungi</taxon>
        <taxon>Dikarya</taxon>
        <taxon>Basidiomycota</taxon>
        <taxon>Agaricomycotina</taxon>
        <taxon>Agaricomycetes</taxon>
        <taxon>Cantharellales</taxon>
        <taxon>Ceratobasidiaceae</taxon>
        <taxon>Rhizoctonia</taxon>
    </lineage>
</organism>
<feature type="region of interest" description="Disordered" evidence="8">
    <location>
        <begin position="1049"/>
        <end position="1074"/>
    </location>
</feature>
<dbReference type="SUPFAM" id="SSF53098">
    <property type="entry name" value="Ribonuclease H-like"/>
    <property type="match status" value="1"/>
</dbReference>
<evidence type="ECO:0000259" key="11">
    <source>
        <dbReference type="PROSITE" id="PS50879"/>
    </source>
</evidence>
<feature type="compositionally biased region" description="Low complexity" evidence="8">
    <location>
        <begin position="1127"/>
        <end position="1149"/>
    </location>
</feature>
<keyword evidence="2" id="KW-0597">Phosphoprotein</keyword>
<evidence type="ECO:0000256" key="7">
    <source>
        <dbReference type="PROSITE-ProRule" id="PRU10141"/>
    </source>
</evidence>
<feature type="binding site" evidence="7">
    <location>
        <position position="540"/>
    </location>
    <ligand>
        <name>ATP</name>
        <dbReference type="ChEBI" id="CHEBI:30616"/>
    </ligand>
</feature>
<dbReference type="PROSITE" id="PS50879">
    <property type="entry name" value="RNASE_H_1"/>
    <property type="match status" value="1"/>
</dbReference>
<evidence type="ECO:0000256" key="6">
    <source>
        <dbReference type="ARBA" id="ARBA00022840"/>
    </source>
</evidence>
<dbReference type="InterPro" id="IPR000008">
    <property type="entry name" value="C2_dom"/>
</dbReference>
<dbReference type="Gene3D" id="3.30.200.20">
    <property type="entry name" value="Phosphorylase Kinase, domain 1"/>
    <property type="match status" value="1"/>
</dbReference>
<feature type="region of interest" description="Disordered" evidence="8">
    <location>
        <begin position="271"/>
        <end position="310"/>
    </location>
</feature>
<comment type="caution">
    <text evidence="13">The sequence shown here is derived from an EMBL/GenBank/DDBJ whole genome shotgun (WGS) entry which is preliminary data.</text>
</comment>
<feature type="region of interest" description="Disordered" evidence="8">
    <location>
        <begin position="198"/>
        <end position="235"/>
    </location>
</feature>
<dbReference type="InterPro" id="IPR017892">
    <property type="entry name" value="Pkinase_C"/>
</dbReference>
<dbReference type="Pfam" id="PF00069">
    <property type="entry name" value="Pkinase"/>
    <property type="match status" value="1"/>
</dbReference>
<dbReference type="InterPro" id="IPR011009">
    <property type="entry name" value="Kinase-like_dom_sf"/>
</dbReference>
<dbReference type="SMART" id="SM00220">
    <property type="entry name" value="S_TKc"/>
    <property type="match status" value="1"/>
</dbReference>
<feature type="compositionally biased region" description="Acidic residues" evidence="8">
    <location>
        <begin position="890"/>
        <end position="916"/>
    </location>
</feature>
<proteinExistence type="predicted"/>
<accession>A0A8H7HAR6</accession>
<evidence type="ECO:0000259" key="10">
    <source>
        <dbReference type="PROSITE" id="PS50011"/>
    </source>
</evidence>
<dbReference type="Pfam" id="PF00168">
    <property type="entry name" value="C2"/>
    <property type="match status" value="1"/>
</dbReference>
<gene>
    <name evidence="13" type="ORF">RHS04_03497</name>
</gene>
<dbReference type="GO" id="GO:0005524">
    <property type="term" value="F:ATP binding"/>
    <property type="evidence" value="ECO:0007669"/>
    <property type="project" value="UniProtKB-UniRule"/>
</dbReference>
<feature type="domain" description="AGC-kinase C-terminal" evidence="12">
    <location>
        <begin position="761"/>
        <end position="883"/>
    </location>
</feature>
<keyword evidence="4 7" id="KW-0547">Nucleotide-binding</keyword>
<feature type="domain" description="RNase H type-1" evidence="11">
    <location>
        <begin position="1192"/>
        <end position="1338"/>
    </location>
</feature>
<dbReference type="Gene3D" id="1.10.510.10">
    <property type="entry name" value="Transferase(Phosphotransferase) domain 1"/>
    <property type="match status" value="1"/>
</dbReference>